<organism evidence="7 8">
    <name type="scientific">Pseudomonas oryzihabitans</name>
    <dbReference type="NCBI Taxonomy" id="47885"/>
    <lineage>
        <taxon>Bacteria</taxon>
        <taxon>Pseudomonadati</taxon>
        <taxon>Pseudomonadota</taxon>
        <taxon>Gammaproteobacteria</taxon>
        <taxon>Pseudomonadales</taxon>
        <taxon>Pseudomonadaceae</taxon>
        <taxon>Pseudomonas</taxon>
    </lineage>
</organism>
<dbReference type="InterPro" id="IPR016163">
    <property type="entry name" value="Ald_DH_C"/>
</dbReference>
<dbReference type="FunFam" id="3.40.309.10:FF:000004">
    <property type="entry name" value="Succinate-semialdehyde dehydrogenase I"/>
    <property type="match status" value="1"/>
</dbReference>
<dbReference type="GO" id="GO:0009450">
    <property type="term" value="P:gamma-aminobutyric acid catabolic process"/>
    <property type="evidence" value="ECO:0007669"/>
    <property type="project" value="InterPro"/>
</dbReference>
<evidence type="ECO:0000256" key="5">
    <source>
        <dbReference type="RuleBase" id="RU003345"/>
    </source>
</evidence>
<keyword evidence="2" id="KW-0521">NADP</keyword>
<reference evidence="8" key="1">
    <citation type="submission" date="2016-10" db="EMBL/GenBank/DDBJ databases">
        <authorList>
            <person name="de Groot N.N."/>
        </authorList>
    </citation>
    <scope>NUCLEOTIDE SEQUENCE [LARGE SCALE GENOMIC DNA]</scope>
    <source>
        <strain evidence="8">DSM 15758</strain>
    </source>
</reference>
<feature type="active site" evidence="4">
    <location>
        <position position="259"/>
    </location>
</feature>
<dbReference type="InterPro" id="IPR029510">
    <property type="entry name" value="Ald_DH_CS_GLU"/>
</dbReference>
<dbReference type="GO" id="GO:0004777">
    <property type="term" value="F:succinate-semialdehyde dehydrogenase (NAD+) activity"/>
    <property type="evidence" value="ECO:0007669"/>
    <property type="project" value="TreeGrafter"/>
</dbReference>
<dbReference type="Gene3D" id="3.40.309.10">
    <property type="entry name" value="Aldehyde Dehydrogenase, Chain A, domain 2"/>
    <property type="match status" value="1"/>
</dbReference>
<comment type="similarity">
    <text evidence="1 5">Belongs to the aldehyde dehydrogenase family.</text>
</comment>
<accession>A0A1G5MWY0</accession>
<dbReference type="SUPFAM" id="SSF53720">
    <property type="entry name" value="ALDH-like"/>
    <property type="match status" value="1"/>
</dbReference>
<evidence type="ECO:0000256" key="1">
    <source>
        <dbReference type="ARBA" id="ARBA00009986"/>
    </source>
</evidence>
<dbReference type="STRING" id="237610.BJP27_01865"/>
<dbReference type="EMBL" id="FMWB01000003">
    <property type="protein sequence ID" value="SCZ29695.1"/>
    <property type="molecule type" value="Genomic_DNA"/>
</dbReference>
<evidence type="ECO:0000256" key="3">
    <source>
        <dbReference type="ARBA" id="ARBA00023002"/>
    </source>
</evidence>
<feature type="domain" description="Aldehyde dehydrogenase" evidence="6">
    <location>
        <begin position="23"/>
        <end position="480"/>
    </location>
</feature>
<dbReference type="FunFam" id="3.40.605.10:FF:000026">
    <property type="entry name" value="Aldehyde dehydrogenase, putative"/>
    <property type="match status" value="1"/>
</dbReference>
<dbReference type="PANTHER" id="PTHR43353:SF5">
    <property type="entry name" value="SUCCINATE-SEMIALDEHYDE DEHYDROGENASE, MITOCHONDRIAL"/>
    <property type="match status" value="1"/>
</dbReference>
<dbReference type="PROSITE" id="PS00687">
    <property type="entry name" value="ALDEHYDE_DEHYDR_GLU"/>
    <property type="match status" value="1"/>
</dbReference>
<dbReference type="Pfam" id="PF00171">
    <property type="entry name" value="Aldedh"/>
    <property type="match status" value="1"/>
</dbReference>
<dbReference type="FunFam" id="3.40.605.10:FF:000005">
    <property type="entry name" value="Succinate-semialdehyde dehydrogenase I"/>
    <property type="match status" value="1"/>
</dbReference>
<dbReference type="PANTHER" id="PTHR43353">
    <property type="entry name" value="SUCCINATE-SEMIALDEHYDE DEHYDROGENASE, MITOCHONDRIAL"/>
    <property type="match status" value="1"/>
</dbReference>
<evidence type="ECO:0000256" key="2">
    <source>
        <dbReference type="ARBA" id="ARBA00022857"/>
    </source>
</evidence>
<evidence type="ECO:0000313" key="8">
    <source>
        <dbReference type="Proteomes" id="UP000183046"/>
    </source>
</evidence>
<keyword evidence="3 5" id="KW-0560">Oxidoreductase</keyword>
<dbReference type="InterPro" id="IPR016160">
    <property type="entry name" value="Ald_DH_CS_CYS"/>
</dbReference>
<dbReference type="NCBIfam" id="TIGR01780">
    <property type="entry name" value="SSADH"/>
    <property type="match status" value="1"/>
</dbReference>
<dbReference type="CDD" id="cd07103">
    <property type="entry name" value="ALDH_F5_SSADH_GabD"/>
    <property type="match status" value="1"/>
</dbReference>
<dbReference type="GO" id="GO:0005829">
    <property type="term" value="C:cytosol"/>
    <property type="evidence" value="ECO:0007669"/>
    <property type="project" value="TreeGrafter"/>
</dbReference>
<dbReference type="RefSeq" id="WP_074583650.1">
    <property type="nucleotide sequence ID" value="NZ_FMWB01000003.1"/>
</dbReference>
<dbReference type="OrthoDB" id="9812625at2"/>
<proteinExistence type="inferred from homology"/>
<dbReference type="Proteomes" id="UP000183046">
    <property type="component" value="Unassembled WGS sequence"/>
</dbReference>
<sequence length="487" mass="51849">MPLHLDLRDPRLFKASAYVDGHWIAADNGATFAVDNPATGETLAQVAALEAGETARAIAAAEAAWPAWRERPAAERAALLERWHALMLEHQDDLALLMTLEQGKPLAEARGEIAYGASFVKWFAEEARRSFGDILPAPARDRRVLVLRQPVGVAAAITPWNFPNAMITRKAAPALAAGCPVVIKPSDLTPLSALALAELADRAGFPPGVFNVVTGMPAGIGGELTGNPAVRKLSFTGSTRIGQLLLAQCAATVKRTSMELGGNAPFIVFDDAYLDLAIAGVLQSKFRNAGQTCVCANRILVQDGIHDRFAERLAAEVVKFKVGNGLEAGVTLGPLINRLAVDKVARHVDDALTLGAKALFGGLPSGRDQFVAPTVLTGATADMLLAREETFGPVAPLFRFRDEAEALALANATPYGLGAYYYTQDLRRAWRVGEQLEFGMVALNTGTLSMEVAPFGGVKQSGLGREGSHLGLDEYLEVKAWHLGGLD</sequence>
<dbReference type="InterPro" id="IPR016162">
    <property type="entry name" value="Ald_DH_N"/>
</dbReference>
<dbReference type="AlphaFoldDB" id="A0A1G5MWY0"/>
<dbReference type="eggNOG" id="COG1012">
    <property type="taxonomic scope" value="Bacteria"/>
</dbReference>
<name>A0A1G5MWY0_9PSED</name>
<comment type="caution">
    <text evidence="7">The sequence shown here is derived from an EMBL/GenBank/DDBJ whole genome shotgun (WGS) entry which is preliminary data.</text>
</comment>
<dbReference type="Gene3D" id="3.40.605.10">
    <property type="entry name" value="Aldehyde Dehydrogenase, Chain A, domain 1"/>
    <property type="match status" value="1"/>
</dbReference>
<evidence type="ECO:0000313" key="7">
    <source>
        <dbReference type="EMBL" id="SCZ29695.1"/>
    </source>
</evidence>
<dbReference type="InterPro" id="IPR010102">
    <property type="entry name" value="Succ_semiAld_DH"/>
</dbReference>
<protein>
    <submittedName>
        <fullName evidence="7">Succinate-semialdehyde dehydrogenase / glutarate-semialdehyde dehydrogenase</fullName>
    </submittedName>
</protein>
<gene>
    <name evidence="7" type="ORF">SAMN05216279_103251</name>
</gene>
<dbReference type="InterPro" id="IPR050740">
    <property type="entry name" value="Aldehyde_DH_Superfamily"/>
</dbReference>
<evidence type="ECO:0000259" key="6">
    <source>
        <dbReference type="Pfam" id="PF00171"/>
    </source>
</evidence>
<dbReference type="InterPro" id="IPR016161">
    <property type="entry name" value="Ald_DH/histidinol_DH"/>
</dbReference>
<dbReference type="PROSITE" id="PS00070">
    <property type="entry name" value="ALDEHYDE_DEHYDR_CYS"/>
    <property type="match status" value="1"/>
</dbReference>
<dbReference type="InterPro" id="IPR015590">
    <property type="entry name" value="Aldehyde_DH_dom"/>
</dbReference>
<evidence type="ECO:0000256" key="4">
    <source>
        <dbReference type="PROSITE-ProRule" id="PRU10007"/>
    </source>
</evidence>